<evidence type="ECO:0000313" key="9">
    <source>
        <dbReference type="Proteomes" id="UP000265715"/>
    </source>
</evidence>
<keyword evidence="3 6" id="KW-0812">Transmembrane</keyword>
<protein>
    <submittedName>
        <fullName evidence="8">Thiol:disulfide interchange protein DsbD</fullName>
        <ecNumber evidence="8">1.8.1.8</ecNumber>
    </submittedName>
</protein>
<keyword evidence="9" id="KW-1185">Reference proteome</keyword>
<keyword evidence="4 6" id="KW-1133">Transmembrane helix</keyword>
<keyword evidence="5 6" id="KW-0472">Membrane</keyword>
<dbReference type="OrthoDB" id="9803065at2"/>
<dbReference type="Proteomes" id="UP000265715">
    <property type="component" value="Unassembled WGS sequence"/>
</dbReference>
<reference evidence="8 9" key="1">
    <citation type="submission" date="2018-08" db="EMBL/GenBank/DDBJ databases">
        <title>Meiothermus terrae DSM 26712 genome sequencing project.</title>
        <authorList>
            <person name="Da Costa M.S."/>
            <person name="Albuquerque L."/>
            <person name="Raposo P."/>
            <person name="Froufe H.J.C."/>
            <person name="Barroso C.S."/>
            <person name="Egas C."/>
        </authorList>
    </citation>
    <scope>NUCLEOTIDE SEQUENCE [LARGE SCALE GENOMIC DNA]</scope>
    <source>
        <strain evidence="8 9">DSM 26712</strain>
    </source>
</reference>
<dbReference type="RefSeq" id="WP_119315270.1">
    <property type="nucleotide sequence ID" value="NZ_QXDL01000087.1"/>
</dbReference>
<evidence type="ECO:0000256" key="3">
    <source>
        <dbReference type="ARBA" id="ARBA00022692"/>
    </source>
</evidence>
<evidence type="ECO:0000256" key="6">
    <source>
        <dbReference type="SAM" id="Phobius"/>
    </source>
</evidence>
<keyword evidence="8" id="KW-0560">Oxidoreductase</keyword>
<comment type="similarity">
    <text evidence="2">Belongs to the DsbD family.</text>
</comment>
<sequence length="229" mass="24452">MSLPIAFLAGMLSFLSPCVLPLVPTYLLYLGGDKGRPIRNALFFVLGFSAIFVLLGLPFTLLGSLLLGSRDLLSKVGGVVLVLFGLYMLGLKPAFLTRAVSLRYQGDTQTPWGAFVLGVVLGLGWTPCIGPVLGAIYTLTAAGGGVSPLLAYVLGLAIPFLLVALFADRVRGFLRRAARLSHAFEVTAGVVLVLIGVLLVTDQFTLLNSYLLKITPQWLLDLENGFLGR</sequence>
<feature type="domain" description="Cytochrome C biogenesis protein transmembrane" evidence="7">
    <location>
        <begin position="3"/>
        <end position="201"/>
    </location>
</feature>
<proteinExistence type="inferred from homology"/>
<dbReference type="EMBL" id="QXDL01000087">
    <property type="protein sequence ID" value="RIH83671.1"/>
    <property type="molecule type" value="Genomic_DNA"/>
</dbReference>
<name>A0A399ENE0_9DEIN</name>
<feature type="transmembrane region" description="Helical" evidence="6">
    <location>
        <begin position="6"/>
        <end position="29"/>
    </location>
</feature>
<feature type="transmembrane region" description="Helical" evidence="6">
    <location>
        <begin position="149"/>
        <end position="168"/>
    </location>
</feature>
<feature type="transmembrane region" description="Helical" evidence="6">
    <location>
        <begin position="180"/>
        <end position="201"/>
    </location>
</feature>
<dbReference type="GO" id="GO:0017004">
    <property type="term" value="P:cytochrome complex assembly"/>
    <property type="evidence" value="ECO:0007669"/>
    <property type="project" value="InterPro"/>
</dbReference>
<dbReference type="InterPro" id="IPR003834">
    <property type="entry name" value="Cyt_c_assmbl_TM_dom"/>
</dbReference>
<feature type="transmembrane region" description="Helical" evidence="6">
    <location>
        <begin position="72"/>
        <end position="91"/>
    </location>
</feature>
<comment type="caution">
    <text evidence="8">The sequence shown here is derived from an EMBL/GenBank/DDBJ whole genome shotgun (WGS) entry which is preliminary data.</text>
</comment>
<gene>
    <name evidence="8" type="primary">dsbD</name>
    <name evidence="8" type="ORF">Mterra_02211</name>
</gene>
<dbReference type="InterPro" id="IPR051790">
    <property type="entry name" value="Cytochrome_c-biogenesis_DsbD"/>
</dbReference>
<dbReference type="AlphaFoldDB" id="A0A399ENE0"/>
<accession>A0A399ENE0</accession>
<feature type="transmembrane region" description="Helical" evidence="6">
    <location>
        <begin position="112"/>
        <end position="137"/>
    </location>
</feature>
<evidence type="ECO:0000256" key="1">
    <source>
        <dbReference type="ARBA" id="ARBA00004141"/>
    </source>
</evidence>
<evidence type="ECO:0000313" key="8">
    <source>
        <dbReference type="EMBL" id="RIH83671.1"/>
    </source>
</evidence>
<organism evidence="8 9">
    <name type="scientific">Calidithermus terrae</name>
    <dbReference type="NCBI Taxonomy" id="1408545"/>
    <lineage>
        <taxon>Bacteria</taxon>
        <taxon>Thermotogati</taxon>
        <taxon>Deinococcota</taxon>
        <taxon>Deinococci</taxon>
        <taxon>Thermales</taxon>
        <taxon>Thermaceae</taxon>
        <taxon>Calidithermus</taxon>
    </lineage>
</organism>
<dbReference type="Pfam" id="PF02683">
    <property type="entry name" value="DsbD_TM"/>
    <property type="match status" value="1"/>
</dbReference>
<dbReference type="PANTHER" id="PTHR31272:SF4">
    <property type="entry name" value="CYTOCHROME C-TYPE BIOGENESIS PROTEIN HI_1454-RELATED"/>
    <property type="match status" value="1"/>
</dbReference>
<dbReference type="EC" id="1.8.1.8" evidence="8"/>
<evidence type="ECO:0000256" key="5">
    <source>
        <dbReference type="ARBA" id="ARBA00023136"/>
    </source>
</evidence>
<evidence type="ECO:0000256" key="2">
    <source>
        <dbReference type="ARBA" id="ARBA00006143"/>
    </source>
</evidence>
<feature type="transmembrane region" description="Helical" evidence="6">
    <location>
        <begin position="41"/>
        <end position="66"/>
    </location>
</feature>
<comment type="subcellular location">
    <subcellularLocation>
        <location evidence="1">Membrane</location>
        <topology evidence="1">Multi-pass membrane protein</topology>
    </subcellularLocation>
</comment>
<dbReference type="GO" id="GO:0016020">
    <property type="term" value="C:membrane"/>
    <property type="evidence" value="ECO:0007669"/>
    <property type="project" value="UniProtKB-SubCell"/>
</dbReference>
<dbReference type="GO" id="GO:0047134">
    <property type="term" value="F:protein-disulfide reductase [NAD(P)H] activity"/>
    <property type="evidence" value="ECO:0007669"/>
    <property type="project" value="UniProtKB-EC"/>
</dbReference>
<evidence type="ECO:0000256" key="4">
    <source>
        <dbReference type="ARBA" id="ARBA00022989"/>
    </source>
</evidence>
<dbReference type="PANTHER" id="PTHR31272">
    <property type="entry name" value="CYTOCHROME C-TYPE BIOGENESIS PROTEIN HI_1454-RELATED"/>
    <property type="match status" value="1"/>
</dbReference>
<evidence type="ECO:0000259" key="7">
    <source>
        <dbReference type="Pfam" id="PF02683"/>
    </source>
</evidence>